<dbReference type="EMBL" id="FNAF01000005">
    <property type="protein sequence ID" value="SDD68241.1"/>
    <property type="molecule type" value="Genomic_DNA"/>
</dbReference>
<sequence>MVDRKNFYRLTSIVLAMVMMVLAISPPAMAKSRDPEIGYIVARYASLDEAEQNLLQLEGKKRYKYPYKEIFQKMEFYDSRGRRIHVDWRGVDREREEGVRYWQYTSSSFSRSSQGYYYLDMEKVQLRSREYNDWEEIEGRNIRLRIYMTASEQKEAERYKGKAVAEIRAGGDLPESAVSFTPSLPEGARISRYSREIRQMVEDARPGHYTGKVKVRFKDGSEGWYPLALRIKDKATEADQYQGEASATLTQGDKIANTTIHFTPELPAGAQVKAYTDIDVNNPGTYYGSIEVEFSDRSSKWYPFTVTVQKRTSLADDYTGVANVSVAQGEAVQLNEDHFNPKLPAGSTIGAIKGISTERVGRQTGTVTVTFSDNSVKQVALTVEVSKKEVAIPEIISKPVQGFTPIAQAGNKFLLVKVALPEDQKLLPDGEIGLVAEDGEPLIKPDGDPYSVDLTEEALKDKAIDSESGKVSYTFKVPIGDATGDYFENGRKVRVVLAQGMEPLGISPTIALNYTSPSVANLDIQPEREGVVSPLTFDMLSKADLLDCWYQVGDQVYTNRSECEPRKGTLYIDNDLLDRKATLKIHVRDVLGNTSSLDYNLAETLLEPLPTLNVWVRQPFAGSRGIYIDPGVEDQVDVKIYSNGEEVYEGTIVGAKMVTLQKPLLAGTHLHISLTKDGYEDAAVDLNVGKGSRRR</sequence>
<feature type="domain" description="Rib" evidence="2">
    <location>
        <begin position="238"/>
        <end position="309"/>
    </location>
</feature>
<name>A0A1G6WQZ3_PEPNI</name>
<feature type="domain" description="Rib" evidence="2">
    <location>
        <begin position="321"/>
        <end position="386"/>
    </location>
</feature>
<evidence type="ECO:0000259" key="2">
    <source>
        <dbReference type="Pfam" id="PF08428"/>
    </source>
</evidence>
<dbReference type="OrthoDB" id="1699183at2"/>
<evidence type="ECO:0000313" key="4">
    <source>
        <dbReference type="Proteomes" id="UP000198995"/>
    </source>
</evidence>
<proteinExistence type="predicted"/>
<dbReference type="STRING" id="2741.SAMN04489866_105115"/>
<evidence type="ECO:0000256" key="1">
    <source>
        <dbReference type="SAM" id="SignalP"/>
    </source>
</evidence>
<gene>
    <name evidence="3" type="ORF">SAMN04489866_105115</name>
</gene>
<reference evidence="3 4" key="1">
    <citation type="submission" date="2016-10" db="EMBL/GenBank/DDBJ databases">
        <authorList>
            <person name="de Groot N.N."/>
        </authorList>
    </citation>
    <scope>NUCLEOTIDE SEQUENCE [LARGE SCALE GENOMIC DNA]</scope>
    <source>
        <strain evidence="3 4">DSM 20475</strain>
    </source>
</reference>
<accession>A0A1G6WQZ3</accession>
<keyword evidence="4" id="KW-1185">Reference proteome</keyword>
<keyword evidence="1" id="KW-0732">Signal</keyword>
<evidence type="ECO:0000313" key="3">
    <source>
        <dbReference type="EMBL" id="SDD68241.1"/>
    </source>
</evidence>
<feature type="chain" id="PRO_5011741062" evidence="1">
    <location>
        <begin position="31"/>
        <end position="695"/>
    </location>
</feature>
<feature type="signal peptide" evidence="1">
    <location>
        <begin position="1"/>
        <end position="30"/>
    </location>
</feature>
<organism evidence="3 4">
    <name type="scientific">Peptococcus niger</name>
    <dbReference type="NCBI Taxonomy" id="2741"/>
    <lineage>
        <taxon>Bacteria</taxon>
        <taxon>Bacillati</taxon>
        <taxon>Bacillota</taxon>
        <taxon>Clostridia</taxon>
        <taxon>Eubacteriales</taxon>
        <taxon>Peptococcaceae</taxon>
        <taxon>Peptococcus</taxon>
    </lineage>
</organism>
<protein>
    <submittedName>
        <fullName evidence="3">Rib/alpha/Esp surface antigen repeat-containing protein</fullName>
    </submittedName>
</protein>
<dbReference type="Pfam" id="PF08428">
    <property type="entry name" value="Rib"/>
    <property type="match status" value="2"/>
</dbReference>
<dbReference type="InterPro" id="IPR059115">
    <property type="entry name" value="Rib"/>
</dbReference>
<dbReference type="AlphaFoldDB" id="A0A1G6WQZ3"/>
<dbReference type="RefSeq" id="WP_091791784.1">
    <property type="nucleotide sequence ID" value="NZ_FNAF01000005.1"/>
</dbReference>
<dbReference type="Proteomes" id="UP000198995">
    <property type="component" value="Unassembled WGS sequence"/>
</dbReference>